<dbReference type="InterPro" id="IPR036318">
    <property type="entry name" value="FAD-bd_PCMH-like_sf"/>
</dbReference>
<dbReference type="InterPro" id="IPR016166">
    <property type="entry name" value="FAD-bd_PCMH"/>
</dbReference>
<dbReference type="Gene3D" id="1.10.45.10">
    <property type="entry name" value="Vanillyl-alcohol Oxidase, Chain A, domain 4"/>
    <property type="match status" value="1"/>
</dbReference>
<sequence length="424" mass="44921">MWRNWAGNQRCDPARTVLARDAGEVVAAVEAADRDGLRVTALGSGHSFTGVGAPDGVALRVPAGPPVVDAVGRATVPAGTTLRAVNAALWDLGWALPNLGDIDAQTVAGALSTGTHGTGAAHPGLAAQVREVEIVLADGSVRTCSPERDAELFAVARLGLGAFGVLVGVTLQAVPAFRLRAVEETRPLAAVLDGFDELAAAHDHVEFYWFPHTELAAVKINDRAADGPARGRVAGWVGDELVGNGAFGLASRLGTARPSLVPRINRLAAGQFAAGSFVDRSYRVFTSPRRVRFVEMEYAVPREALRAAFAGLRAAADRCARHVTFPVEVRVAAADDVPLSTAHGRDTAYLAVHTALGQPHEAYFAAVEQVMVALDGRPHWGKLHGRTAEQLRGSYPGFDAVVALRDRVDPQRRFGNPYRERVLG</sequence>
<dbReference type="PROSITE" id="PS51387">
    <property type="entry name" value="FAD_PCMH"/>
    <property type="match status" value="1"/>
</dbReference>
<dbReference type="Pfam" id="PF04030">
    <property type="entry name" value="ALO"/>
    <property type="match status" value="1"/>
</dbReference>
<dbReference type="PIRSF" id="PIRSF000136">
    <property type="entry name" value="LGO_GLO"/>
    <property type="match status" value="1"/>
</dbReference>
<gene>
    <name evidence="6" type="ORF">AVDCRST_MAG66-3028</name>
</gene>
<evidence type="ECO:0000256" key="3">
    <source>
        <dbReference type="ARBA" id="ARBA00022644"/>
    </source>
</evidence>
<comment type="similarity">
    <text evidence="2">Belongs to the oxygen-dependent FAD-linked oxidoreductase family.</text>
</comment>
<dbReference type="InterPro" id="IPR007173">
    <property type="entry name" value="ALO_C"/>
</dbReference>
<dbReference type="GO" id="GO:0080049">
    <property type="term" value="F:L-gulono-1,4-lactone dehydrogenase activity"/>
    <property type="evidence" value="ECO:0007669"/>
    <property type="project" value="TreeGrafter"/>
</dbReference>
<comment type="pathway">
    <text evidence="1">Cofactor biosynthesis; L-ascorbate biosynthesis.</text>
</comment>
<dbReference type="InterPro" id="IPR010031">
    <property type="entry name" value="FAD_lactone_oxidase-like"/>
</dbReference>
<dbReference type="Pfam" id="PF01565">
    <property type="entry name" value="FAD_binding_4"/>
    <property type="match status" value="1"/>
</dbReference>
<dbReference type="Gene3D" id="3.30.70.2520">
    <property type="match status" value="1"/>
</dbReference>
<keyword evidence="4" id="KW-0560">Oxidoreductase</keyword>
<protein>
    <submittedName>
        <fullName evidence="6">FAD-dependent oxidoreductase</fullName>
    </submittedName>
</protein>
<proteinExistence type="inferred from homology"/>
<dbReference type="Gene3D" id="3.30.465.10">
    <property type="match status" value="1"/>
</dbReference>
<dbReference type="InterPro" id="IPR016167">
    <property type="entry name" value="FAD-bd_PCMH_sub1"/>
</dbReference>
<dbReference type="SUPFAM" id="SSF56176">
    <property type="entry name" value="FAD-binding/transporter-associated domain-like"/>
    <property type="match status" value="1"/>
</dbReference>
<dbReference type="InterPro" id="IPR006094">
    <property type="entry name" value="Oxid_FAD_bind_N"/>
</dbReference>
<dbReference type="PROSITE" id="PS00862">
    <property type="entry name" value="OX2_COVAL_FAD"/>
    <property type="match status" value="1"/>
</dbReference>
<evidence type="ECO:0000259" key="5">
    <source>
        <dbReference type="PROSITE" id="PS51387"/>
    </source>
</evidence>
<dbReference type="Gene3D" id="3.30.43.10">
    <property type="entry name" value="Uridine Diphospho-n-acetylenolpyruvylglucosamine Reductase, domain 2"/>
    <property type="match status" value="1"/>
</dbReference>
<dbReference type="PANTHER" id="PTHR43762">
    <property type="entry name" value="L-GULONOLACTONE OXIDASE"/>
    <property type="match status" value="1"/>
</dbReference>
<dbReference type="GO" id="GO:0016020">
    <property type="term" value="C:membrane"/>
    <property type="evidence" value="ECO:0007669"/>
    <property type="project" value="InterPro"/>
</dbReference>
<accession>A0A6J4PX57</accession>
<name>A0A6J4PX57_9PSEU</name>
<dbReference type="AlphaFoldDB" id="A0A6J4PX57"/>
<dbReference type="InterPro" id="IPR016169">
    <property type="entry name" value="FAD-bd_PCMH_sub2"/>
</dbReference>
<dbReference type="InterPro" id="IPR006093">
    <property type="entry name" value="Oxy_OxRdtase_FAD_BS"/>
</dbReference>
<dbReference type="NCBIfam" id="TIGR01679">
    <property type="entry name" value="bact_FAD_ox"/>
    <property type="match status" value="1"/>
</dbReference>
<dbReference type="PANTHER" id="PTHR43762:SF1">
    <property type="entry name" value="D-ARABINONO-1,4-LACTONE OXIDASE"/>
    <property type="match status" value="1"/>
</dbReference>
<dbReference type="GO" id="GO:0003885">
    <property type="term" value="F:D-arabinono-1,4-lactone oxidase activity"/>
    <property type="evidence" value="ECO:0007669"/>
    <property type="project" value="InterPro"/>
</dbReference>
<evidence type="ECO:0000256" key="1">
    <source>
        <dbReference type="ARBA" id="ARBA00005147"/>
    </source>
</evidence>
<organism evidence="6">
    <name type="scientific">uncultured Pseudonocardia sp</name>
    <dbReference type="NCBI Taxonomy" id="211455"/>
    <lineage>
        <taxon>Bacteria</taxon>
        <taxon>Bacillati</taxon>
        <taxon>Actinomycetota</taxon>
        <taxon>Actinomycetes</taxon>
        <taxon>Pseudonocardiales</taxon>
        <taxon>Pseudonocardiaceae</taxon>
        <taxon>Pseudonocardia</taxon>
        <taxon>environmental samples</taxon>
    </lineage>
</organism>
<evidence type="ECO:0000256" key="2">
    <source>
        <dbReference type="ARBA" id="ARBA00005466"/>
    </source>
</evidence>
<evidence type="ECO:0000313" key="6">
    <source>
        <dbReference type="EMBL" id="CAA9427004.1"/>
    </source>
</evidence>
<dbReference type="GO" id="GO:0071949">
    <property type="term" value="F:FAD binding"/>
    <property type="evidence" value="ECO:0007669"/>
    <property type="project" value="InterPro"/>
</dbReference>
<dbReference type="GO" id="GO:0019853">
    <property type="term" value="P:L-ascorbic acid biosynthetic process"/>
    <property type="evidence" value="ECO:0007669"/>
    <property type="project" value="UniProtKB-UniPathway"/>
</dbReference>
<evidence type="ECO:0000256" key="4">
    <source>
        <dbReference type="ARBA" id="ARBA00023002"/>
    </source>
</evidence>
<reference evidence="6" key="1">
    <citation type="submission" date="2020-02" db="EMBL/GenBank/DDBJ databases">
        <authorList>
            <person name="Meier V. D."/>
        </authorList>
    </citation>
    <scope>NUCLEOTIDE SEQUENCE</scope>
    <source>
        <strain evidence="6">AVDCRST_MAG66</strain>
    </source>
</reference>
<feature type="domain" description="FAD-binding PCMH-type" evidence="5">
    <location>
        <begin position="9"/>
        <end position="176"/>
    </location>
</feature>
<dbReference type="UniPathway" id="UPA00132"/>
<dbReference type="EMBL" id="CADCUS010000441">
    <property type="protein sequence ID" value="CAA9427004.1"/>
    <property type="molecule type" value="Genomic_DNA"/>
</dbReference>
<dbReference type="InterPro" id="IPR016171">
    <property type="entry name" value="Vanillyl_alc_oxidase_C-sub2"/>
</dbReference>
<keyword evidence="3" id="KW-0060">Ascorbate biosynthesis</keyword>